<protein>
    <submittedName>
        <fullName evidence="2">Helix-turn-helix transcriptional regulator</fullName>
    </submittedName>
</protein>
<dbReference type="SUPFAM" id="SSF47413">
    <property type="entry name" value="lambda repressor-like DNA-binding domains"/>
    <property type="match status" value="1"/>
</dbReference>
<evidence type="ECO:0000313" key="2">
    <source>
        <dbReference type="EMBL" id="QDQ16043.1"/>
    </source>
</evidence>
<accession>A0A516RK67</accession>
<proteinExistence type="predicted"/>
<sequence length="433" mass="46473">MTGYTPPTALPAWLLGDDELRAATAHHDFGTVFRLARQRAGISYSQIAAECDIKPDRVGTLARGRGKVATFEKIVQICDALRIPGHLAGLAARPWEARPASGETEAEVDEGVLRRRFVQVAGLAAAAPAVLAQPPGRIGQTTVSHLRERTARLRRLDDVLGGGDTYRLYTAEYQATKSLLRTGSYGDATGRALLALLAEQAQQAGWAAFDGGREADAVSLYEESRHAARDAGDTNLEGNAFAFLAYQRLGGDRRAGAEIASRATETISDHTPAGVRALLHERRAWACAVASMPTEAERSLGAANGALAAADGQPPPDWAAWVDRTELEIMTGRCWAELRRPLRAVPVLEAALARYDDSYARDKALYSSWLAQAYLMAGEAEQAAAVVSRALALSDGVASVRPRKRLAPVLNDLSAARYRTLPTVAELLDQARG</sequence>
<evidence type="ECO:0000259" key="1">
    <source>
        <dbReference type="SMART" id="SM00530"/>
    </source>
</evidence>
<dbReference type="InterPro" id="IPR001387">
    <property type="entry name" value="Cro/C1-type_HTH"/>
</dbReference>
<dbReference type="RefSeq" id="WP_144323243.1">
    <property type="nucleotide sequence ID" value="NZ_CP040916.1"/>
</dbReference>
<dbReference type="Proteomes" id="UP000316806">
    <property type="component" value="Chromosome"/>
</dbReference>
<gene>
    <name evidence="2" type="ORF">FH965_40450</name>
</gene>
<dbReference type="InterPro" id="IPR010982">
    <property type="entry name" value="Lambda_DNA-bd_dom_sf"/>
</dbReference>
<dbReference type="AlphaFoldDB" id="A0A516RK67"/>
<name>A0A516RK67_STRST</name>
<dbReference type="Pfam" id="PF13560">
    <property type="entry name" value="HTH_31"/>
    <property type="match status" value="1"/>
</dbReference>
<dbReference type="EMBL" id="CP040916">
    <property type="protein sequence ID" value="QDQ16043.1"/>
    <property type="molecule type" value="Genomic_DNA"/>
</dbReference>
<dbReference type="CDD" id="cd00093">
    <property type="entry name" value="HTH_XRE"/>
    <property type="match status" value="1"/>
</dbReference>
<evidence type="ECO:0000313" key="3">
    <source>
        <dbReference type="Proteomes" id="UP000316806"/>
    </source>
</evidence>
<dbReference type="Gene3D" id="1.10.260.40">
    <property type="entry name" value="lambda repressor-like DNA-binding domains"/>
    <property type="match status" value="1"/>
</dbReference>
<dbReference type="SMART" id="SM00530">
    <property type="entry name" value="HTH_XRE"/>
    <property type="match status" value="1"/>
</dbReference>
<feature type="domain" description="HTH cro/C1-type" evidence="1">
    <location>
        <begin position="32"/>
        <end position="88"/>
    </location>
</feature>
<reference evidence="2 3" key="1">
    <citation type="journal article" date="2019" name="J. Ind. Microbiol. Biotechnol.">
        <title>The complete genomic sequence of Streptomyces spectabilis NRRL-2792 and identification of secondary metabolite biosynthetic gene clusters.</title>
        <authorList>
            <person name="Sinha A."/>
            <person name="Phillips-Salemka S."/>
            <person name="Niraula T.A."/>
            <person name="Short K.A."/>
            <person name="Niraula N.P."/>
        </authorList>
    </citation>
    <scope>NUCLEOTIDE SEQUENCE [LARGE SCALE GENOMIC DNA]</scope>
    <source>
        <strain evidence="2 3">NRRL 2792</strain>
    </source>
</reference>
<dbReference type="GO" id="GO:0003677">
    <property type="term" value="F:DNA binding"/>
    <property type="evidence" value="ECO:0007669"/>
    <property type="project" value="InterPro"/>
</dbReference>
<organism evidence="2 3">
    <name type="scientific">Streptomyces spectabilis</name>
    <dbReference type="NCBI Taxonomy" id="68270"/>
    <lineage>
        <taxon>Bacteria</taxon>
        <taxon>Bacillati</taxon>
        <taxon>Actinomycetota</taxon>
        <taxon>Actinomycetes</taxon>
        <taxon>Kitasatosporales</taxon>
        <taxon>Streptomycetaceae</taxon>
        <taxon>Streptomyces</taxon>
    </lineage>
</organism>